<comment type="caution">
    <text evidence="2">The sequence shown here is derived from an EMBL/GenBank/DDBJ whole genome shotgun (WGS) entry which is preliminary data.</text>
</comment>
<keyword evidence="3" id="KW-1185">Reference proteome</keyword>
<dbReference type="Proteomes" id="UP000318102">
    <property type="component" value="Unassembled WGS sequence"/>
</dbReference>
<protein>
    <submittedName>
        <fullName evidence="2">Uncharacterized protein</fullName>
    </submittedName>
</protein>
<evidence type="ECO:0000256" key="1">
    <source>
        <dbReference type="SAM" id="Coils"/>
    </source>
</evidence>
<proteinExistence type="predicted"/>
<dbReference type="OrthoDB" id="9966361at2"/>
<organism evidence="2 3">
    <name type="scientific">Paenibacillus agilis</name>
    <dbReference type="NCBI Taxonomy" id="3020863"/>
    <lineage>
        <taxon>Bacteria</taxon>
        <taxon>Bacillati</taxon>
        <taxon>Bacillota</taxon>
        <taxon>Bacilli</taxon>
        <taxon>Bacillales</taxon>
        <taxon>Paenibacillaceae</taxon>
        <taxon>Paenibacillus</taxon>
    </lineage>
</organism>
<name>A0A559IXD1_9BACL</name>
<dbReference type="EMBL" id="VNJK01000001">
    <property type="protein sequence ID" value="TVX92251.1"/>
    <property type="molecule type" value="Genomic_DNA"/>
</dbReference>
<dbReference type="AlphaFoldDB" id="A0A559IXD1"/>
<reference evidence="2 3" key="1">
    <citation type="submission" date="2019-07" db="EMBL/GenBank/DDBJ databases">
        <authorList>
            <person name="Kim J."/>
        </authorList>
    </citation>
    <scope>NUCLEOTIDE SEQUENCE [LARGE SCALE GENOMIC DNA]</scope>
    <source>
        <strain evidence="2 3">N4</strain>
    </source>
</reference>
<keyword evidence="1" id="KW-0175">Coiled coil</keyword>
<feature type="coiled-coil region" evidence="1">
    <location>
        <begin position="7"/>
        <end position="41"/>
    </location>
</feature>
<evidence type="ECO:0000313" key="3">
    <source>
        <dbReference type="Proteomes" id="UP000318102"/>
    </source>
</evidence>
<evidence type="ECO:0000313" key="2">
    <source>
        <dbReference type="EMBL" id="TVX92251.1"/>
    </source>
</evidence>
<accession>A0A559IXD1</accession>
<sequence>MDVKARIEQARARIEHAKRAQTVAETQLQAAEQQKEEATVKMLELGVTPETIADEIAKLEAQIAASLDKVETLIPAV</sequence>
<gene>
    <name evidence="2" type="ORF">FPZ44_03750</name>
</gene>
<dbReference type="RefSeq" id="WP_144987530.1">
    <property type="nucleotide sequence ID" value="NZ_VNJK01000001.1"/>
</dbReference>